<keyword evidence="5" id="KW-1185">Reference proteome</keyword>
<feature type="compositionally biased region" description="Polar residues" evidence="2">
    <location>
        <begin position="762"/>
        <end position="777"/>
    </location>
</feature>
<feature type="region of interest" description="Disordered" evidence="2">
    <location>
        <begin position="168"/>
        <end position="197"/>
    </location>
</feature>
<organism evidence="4 5">
    <name type="scientific">Zalerion maritima</name>
    <dbReference type="NCBI Taxonomy" id="339359"/>
    <lineage>
        <taxon>Eukaryota</taxon>
        <taxon>Fungi</taxon>
        <taxon>Dikarya</taxon>
        <taxon>Ascomycota</taxon>
        <taxon>Pezizomycotina</taxon>
        <taxon>Sordariomycetes</taxon>
        <taxon>Lulworthiomycetidae</taxon>
        <taxon>Lulworthiales</taxon>
        <taxon>Lulworthiaceae</taxon>
        <taxon>Zalerion</taxon>
    </lineage>
</organism>
<keyword evidence="3" id="KW-0472">Membrane</keyword>
<keyword evidence="3" id="KW-0812">Transmembrane</keyword>
<dbReference type="Proteomes" id="UP001201980">
    <property type="component" value="Unassembled WGS sequence"/>
</dbReference>
<evidence type="ECO:0000313" key="5">
    <source>
        <dbReference type="Proteomes" id="UP001201980"/>
    </source>
</evidence>
<keyword evidence="1" id="KW-0175">Coiled coil</keyword>
<comment type="caution">
    <text evidence="4">The sequence shown here is derived from an EMBL/GenBank/DDBJ whole genome shotgun (WGS) entry which is preliminary data.</text>
</comment>
<name>A0AAD5RL14_9PEZI</name>
<feature type="compositionally biased region" description="Basic and acidic residues" evidence="2">
    <location>
        <begin position="812"/>
        <end position="821"/>
    </location>
</feature>
<keyword evidence="3" id="KW-1133">Transmembrane helix</keyword>
<reference evidence="4" key="1">
    <citation type="submission" date="2022-07" db="EMBL/GenBank/DDBJ databases">
        <title>Draft genome sequence of Zalerion maritima ATCC 34329, a (micro)plastics degrading marine fungus.</title>
        <authorList>
            <person name="Paco A."/>
            <person name="Goncalves M.F.M."/>
            <person name="Rocha-Santos T.A.P."/>
            <person name="Alves A."/>
        </authorList>
    </citation>
    <scope>NUCLEOTIDE SEQUENCE</scope>
    <source>
        <strain evidence="4">ATCC 34329</strain>
    </source>
</reference>
<sequence>MATSLGSPRRRRQRRNLGRAASASSRAAAAVAEQHLCLSDSRASRLFAASGSSAPQRLTEQQKAEINNDPKAAAATKRGKQLLERRKRLDQQLDILRKTLHDRRLARVIQEFRDSIPREEINRQLNGIRPSEYLAPPTVRYQLPEQAQIAKPFSEVVNVSNRDELYRRESPCRRQAKSGCEPSHPQKPVPPTASRVVGARSSSVAATAPIISEMAAPHPPTIGAEGKAGYHITLPVGSATEPPFLRRFKDKLSSGRERALHAIAVHAIVAAAFIIIITATLPELSAAGRRLRDIPGLAVSVRKMVQRPRPVVNGAAAVLEAPDSGRRPIRRSAEEDESDLNQSDFFPTSQFRSSKALRFVPILAVIRFERRRIIVTVLVVGGVLELGHAAAPVDVFPERLSDFMSADSTAVADAARYSLLLAMVIDVIAHVRHLLDHREGDIVILEDEAALCGEVPADEVQEGVYAEREVVQAQGMQAPPRRRVVSLSAEEQGADVLVGLTVVGVWLISLPEAAFKDFFIEPVVEARFENIPRDGQLFQEPGATQKLPKVEQTAFVFPEPREIDRIAFVVLGPPNNRLHGERDARQFCAGVNKRTELPQDRLPIINLCRNGETMIAGLRRNRNNQILVRHRLDHERNKRRGGSDAAGRTRQFGRSSLAVVFAGDGKREDQGEEFLGQRAQGAFVLHLDRTHVSQVNAMVTVNEVPRSVLGKRGLAIAPRVIRQASMVLLPSASKDLSKSIPAVRLQAYRHTSHATKGDGGSHISTLSNGKDQQSNQVKRTRDKPEYDNPTLGIGSHYHCPWGPKGSSKLRSSRHDQEEAGKQSRQPQEAQSGRVRLPGITTWNCHPALEQLATAGGRFEDDRNFLSGKRAHLSTAISTGGPLNLLFYQGARKMSPGRSEQINALHSLTLYLLDPSESLGVHDLHTYNPSDMVSSSEQGLSA</sequence>
<evidence type="ECO:0000256" key="3">
    <source>
        <dbReference type="SAM" id="Phobius"/>
    </source>
</evidence>
<feature type="region of interest" description="Disordered" evidence="2">
    <location>
        <begin position="751"/>
        <end position="834"/>
    </location>
</feature>
<accession>A0AAD5RL14</accession>
<proteinExistence type="predicted"/>
<evidence type="ECO:0000256" key="1">
    <source>
        <dbReference type="SAM" id="Coils"/>
    </source>
</evidence>
<feature type="transmembrane region" description="Helical" evidence="3">
    <location>
        <begin position="259"/>
        <end position="281"/>
    </location>
</feature>
<evidence type="ECO:0000313" key="4">
    <source>
        <dbReference type="EMBL" id="KAJ2896526.1"/>
    </source>
</evidence>
<dbReference type="AlphaFoldDB" id="A0AAD5RL14"/>
<feature type="compositionally biased region" description="Basic residues" evidence="2">
    <location>
        <begin position="8"/>
        <end position="17"/>
    </location>
</feature>
<feature type="coiled-coil region" evidence="1">
    <location>
        <begin position="72"/>
        <end position="99"/>
    </location>
</feature>
<feature type="region of interest" description="Disordered" evidence="2">
    <location>
        <begin position="1"/>
        <end position="25"/>
    </location>
</feature>
<gene>
    <name evidence="4" type="ORF">MKZ38_005451</name>
</gene>
<dbReference type="EMBL" id="JAKWBI020000327">
    <property type="protein sequence ID" value="KAJ2896526.1"/>
    <property type="molecule type" value="Genomic_DNA"/>
</dbReference>
<evidence type="ECO:0000256" key="2">
    <source>
        <dbReference type="SAM" id="MobiDB-lite"/>
    </source>
</evidence>
<protein>
    <submittedName>
        <fullName evidence="4">Uncharacterized protein</fullName>
    </submittedName>
</protein>